<proteinExistence type="predicted"/>
<keyword evidence="1" id="KW-0812">Transmembrane</keyword>
<accession>A0A553HJU1</accession>
<name>A0A553HJU1_9PEZI</name>
<feature type="transmembrane region" description="Helical" evidence="1">
    <location>
        <begin position="98"/>
        <end position="121"/>
    </location>
</feature>
<evidence type="ECO:0000313" key="2">
    <source>
        <dbReference type="EMBL" id="TRX88209.1"/>
    </source>
</evidence>
<dbReference type="Proteomes" id="UP000319160">
    <property type="component" value="Unassembled WGS sequence"/>
</dbReference>
<protein>
    <submittedName>
        <fullName evidence="2">Uncharacterized protein</fullName>
    </submittedName>
</protein>
<gene>
    <name evidence="2" type="ORF">FHL15_010898</name>
</gene>
<dbReference type="EMBL" id="VFLP01000096">
    <property type="protein sequence ID" value="TRX88209.1"/>
    <property type="molecule type" value="Genomic_DNA"/>
</dbReference>
<feature type="transmembrane region" description="Helical" evidence="1">
    <location>
        <begin position="74"/>
        <end position="92"/>
    </location>
</feature>
<keyword evidence="1" id="KW-1133">Transmembrane helix</keyword>
<comment type="caution">
    <text evidence="2">The sequence shown here is derived from an EMBL/GenBank/DDBJ whole genome shotgun (WGS) entry which is preliminary data.</text>
</comment>
<dbReference type="OrthoDB" id="4698667at2759"/>
<evidence type="ECO:0000313" key="3">
    <source>
        <dbReference type="Proteomes" id="UP000319160"/>
    </source>
</evidence>
<feature type="transmembrane region" description="Helical" evidence="1">
    <location>
        <begin position="6"/>
        <end position="25"/>
    </location>
</feature>
<organism evidence="2 3">
    <name type="scientific">Xylaria flabelliformis</name>
    <dbReference type="NCBI Taxonomy" id="2512241"/>
    <lineage>
        <taxon>Eukaryota</taxon>
        <taxon>Fungi</taxon>
        <taxon>Dikarya</taxon>
        <taxon>Ascomycota</taxon>
        <taxon>Pezizomycotina</taxon>
        <taxon>Sordariomycetes</taxon>
        <taxon>Xylariomycetidae</taxon>
        <taxon>Xylariales</taxon>
        <taxon>Xylariaceae</taxon>
        <taxon>Xylaria</taxon>
    </lineage>
</organism>
<sequence>MEDFFAFSIQQILCQGIGVGIIIAIDKYVVRRRDSIVQTVRRLQATLRIPPCLAVVSDTAPGVTDQSLRYVTELAVFFGLSSLALFVVVVMIGKAKSLWGLVAGVVVPACVTIFIWTYLICTRRRFDRGERDTFDKEDGLRISIRSMLGTSM</sequence>
<dbReference type="AlphaFoldDB" id="A0A553HJU1"/>
<keyword evidence="1" id="KW-0472">Membrane</keyword>
<evidence type="ECO:0000256" key="1">
    <source>
        <dbReference type="SAM" id="Phobius"/>
    </source>
</evidence>
<keyword evidence="3" id="KW-1185">Reference proteome</keyword>
<reference evidence="3" key="1">
    <citation type="submission" date="2019-06" db="EMBL/GenBank/DDBJ databases">
        <title>Draft genome sequence of the griseofulvin-producing fungus Xylaria cubensis strain G536.</title>
        <authorList>
            <person name="Mead M.E."/>
            <person name="Raja H.A."/>
            <person name="Steenwyk J.L."/>
            <person name="Knowles S.L."/>
            <person name="Oberlies N.H."/>
            <person name="Rokas A."/>
        </authorList>
    </citation>
    <scope>NUCLEOTIDE SEQUENCE [LARGE SCALE GENOMIC DNA]</scope>
    <source>
        <strain evidence="3">G536</strain>
    </source>
</reference>